<accession>A0A8A5P4K9</accession>
<dbReference type="Proteomes" id="UP000663946">
    <property type="component" value="Chromosome 1"/>
</dbReference>
<evidence type="ECO:0000313" key="1">
    <source>
        <dbReference type="EMBL" id="NTC27384.1"/>
    </source>
</evidence>
<dbReference type="Proteomes" id="UP000702952">
    <property type="component" value="Unassembled WGS sequence"/>
</dbReference>
<dbReference type="EMBL" id="JAAMAY010000005">
    <property type="protein sequence ID" value="NTC27384.1"/>
    <property type="molecule type" value="Genomic_DNA"/>
</dbReference>
<dbReference type="GeneID" id="92770438"/>
<organism evidence="1 3">
    <name type="scientific">Agrobacterium tumefaciens</name>
    <dbReference type="NCBI Taxonomy" id="358"/>
    <lineage>
        <taxon>Bacteria</taxon>
        <taxon>Pseudomonadati</taxon>
        <taxon>Pseudomonadota</taxon>
        <taxon>Alphaproteobacteria</taxon>
        <taxon>Hyphomicrobiales</taxon>
        <taxon>Rhizobiaceae</taxon>
        <taxon>Rhizobium/Agrobacterium group</taxon>
        <taxon>Agrobacterium</taxon>
        <taxon>Agrobacterium tumefaciens complex</taxon>
    </lineage>
</organism>
<protein>
    <submittedName>
        <fullName evidence="1">Uncharacterized protein</fullName>
    </submittedName>
</protein>
<reference evidence="2" key="2">
    <citation type="submission" date="2020-02" db="EMBL/GenBank/DDBJ databases">
        <title>Unexpected conservation and global transmission of agrobacterial virulence plasmids.</title>
        <authorList>
            <person name="Weisberg A.J."/>
            <person name="Davis E.W. II"/>
            <person name="Tabima J.R."/>
            <person name="Belcher M.S."/>
            <person name="Miller M."/>
            <person name="Kuo C.-H."/>
            <person name="Loper J.E."/>
            <person name="Grunwald N.J."/>
            <person name="Putnam M.L."/>
            <person name="Chang J.H."/>
        </authorList>
    </citation>
    <scope>NUCLEOTIDE SEQUENCE</scope>
    <source>
        <strain evidence="2">Q15/94</strain>
    </source>
</reference>
<gene>
    <name evidence="1" type="ORF">G6M46_04315</name>
    <name evidence="2" type="ORF">G6M86_08510</name>
</gene>
<sequence>MPDAQLMVLLWNVFFAKMRPIAAIIPAQNCPYPEDKTVSIKRAHAGSK</sequence>
<dbReference type="EMBL" id="CP049216">
    <property type="protein sequence ID" value="QTG11708.1"/>
    <property type="molecule type" value="Genomic_DNA"/>
</dbReference>
<dbReference type="AlphaFoldDB" id="A0A8A5P4K9"/>
<evidence type="ECO:0000313" key="2">
    <source>
        <dbReference type="EMBL" id="QTG11708.1"/>
    </source>
</evidence>
<reference evidence="1" key="1">
    <citation type="journal article" date="2020" name="Science">
        <title>Unexpected conservation and global transmission of agrobacterial virulence plasmids.</title>
        <authorList>
            <person name="Weisberg A.J."/>
            <person name="Davis E.W. 2nd"/>
            <person name="Tabima J."/>
            <person name="Belcher M.S."/>
            <person name="Miller M."/>
            <person name="Kuo C.H."/>
            <person name="Loper J.E."/>
            <person name="Grunwald N.J."/>
            <person name="Putnam M.L."/>
            <person name="Chang J.H."/>
        </authorList>
    </citation>
    <scope>NUCLEOTIDE SEQUENCE</scope>
    <source>
        <strain evidence="1">17-1853-1a</strain>
    </source>
</reference>
<evidence type="ECO:0000313" key="3">
    <source>
        <dbReference type="Proteomes" id="UP000702952"/>
    </source>
</evidence>
<proteinExistence type="predicted"/>
<name>A0A8A5P4K9_AGRTU</name>
<dbReference type="RefSeq" id="WP_162163069.1">
    <property type="nucleotide sequence ID" value="NZ_CP011246.1"/>
</dbReference>